<name>A0ABV8TUZ3_9ACTN</name>
<feature type="transmembrane region" description="Helical" evidence="2">
    <location>
        <begin position="137"/>
        <end position="155"/>
    </location>
</feature>
<feature type="transmembrane region" description="Helical" evidence="2">
    <location>
        <begin position="161"/>
        <end position="178"/>
    </location>
</feature>
<sequence length="188" mass="20034">MAYDNNGQQPQPGGYPPQQEPGGYPPQQQSGVHPQQPGAYPPQGGYQQAGYGGYPNMPIPPRKMPGRVVTAAVLMWISFGFTAIGLLFLFAAAGILSAVDAPVPDEVPIFLAITAVVWVIQLVGLIALHMRKNWGRIALIAICAVSILSLVWQFVESDSVGTGTVSVAINVLVIVFLANKDAKDYCSE</sequence>
<feature type="transmembrane region" description="Helical" evidence="2">
    <location>
        <begin position="107"/>
        <end position="128"/>
    </location>
</feature>
<evidence type="ECO:0000256" key="1">
    <source>
        <dbReference type="SAM" id="MobiDB-lite"/>
    </source>
</evidence>
<evidence type="ECO:0000313" key="4">
    <source>
        <dbReference type="Proteomes" id="UP001595823"/>
    </source>
</evidence>
<evidence type="ECO:0008006" key="5">
    <source>
        <dbReference type="Google" id="ProtNLM"/>
    </source>
</evidence>
<proteinExistence type="predicted"/>
<reference evidence="4" key="1">
    <citation type="journal article" date="2019" name="Int. J. Syst. Evol. Microbiol.">
        <title>The Global Catalogue of Microorganisms (GCM) 10K type strain sequencing project: providing services to taxonomists for standard genome sequencing and annotation.</title>
        <authorList>
            <consortium name="The Broad Institute Genomics Platform"/>
            <consortium name="The Broad Institute Genome Sequencing Center for Infectious Disease"/>
            <person name="Wu L."/>
            <person name="Ma J."/>
        </authorList>
    </citation>
    <scope>NUCLEOTIDE SEQUENCE [LARGE SCALE GENOMIC DNA]</scope>
    <source>
        <strain evidence="4">IBRC-M 10908</strain>
    </source>
</reference>
<organism evidence="3 4">
    <name type="scientific">Salininema proteolyticum</name>
    <dbReference type="NCBI Taxonomy" id="1607685"/>
    <lineage>
        <taxon>Bacteria</taxon>
        <taxon>Bacillati</taxon>
        <taxon>Actinomycetota</taxon>
        <taxon>Actinomycetes</taxon>
        <taxon>Glycomycetales</taxon>
        <taxon>Glycomycetaceae</taxon>
        <taxon>Salininema</taxon>
    </lineage>
</organism>
<keyword evidence="4" id="KW-1185">Reference proteome</keyword>
<keyword evidence="2" id="KW-1133">Transmembrane helix</keyword>
<feature type="transmembrane region" description="Helical" evidence="2">
    <location>
        <begin position="68"/>
        <end position="95"/>
    </location>
</feature>
<accession>A0ABV8TUZ3</accession>
<keyword evidence="2" id="KW-0472">Membrane</keyword>
<comment type="caution">
    <text evidence="3">The sequence shown here is derived from an EMBL/GenBank/DDBJ whole genome shotgun (WGS) entry which is preliminary data.</text>
</comment>
<dbReference type="EMBL" id="JBHSDK010000007">
    <property type="protein sequence ID" value="MFC4334599.1"/>
    <property type="molecule type" value="Genomic_DNA"/>
</dbReference>
<feature type="region of interest" description="Disordered" evidence="1">
    <location>
        <begin position="1"/>
        <end position="40"/>
    </location>
</feature>
<gene>
    <name evidence="3" type="ORF">ACFPET_05245</name>
</gene>
<dbReference type="SUPFAM" id="SSF81995">
    <property type="entry name" value="beta-sandwich domain of Sec23/24"/>
    <property type="match status" value="1"/>
</dbReference>
<evidence type="ECO:0000256" key="2">
    <source>
        <dbReference type="SAM" id="Phobius"/>
    </source>
</evidence>
<feature type="compositionally biased region" description="Low complexity" evidence="1">
    <location>
        <begin position="20"/>
        <end position="40"/>
    </location>
</feature>
<protein>
    <recommendedName>
        <fullName evidence="5">Integral membrane protein</fullName>
    </recommendedName>
</protein>
<keyword evidence="2" id="KW-0812">Transmembrane</keyword>
<evidence type="ECO:0000313" key="3">
    <source>
        <dbReference type="EMBL" id="MFC4334599.1"/>
    </source>
</evidence>
<dbReference type="Proteomes" id="UP001595823">
    <property type="component" value="Unassembled WGS sequence"/>
</dbReference>
<dbReference type="RefSeq" id="WP_380618443.1">
    <property type="nucleotide sequence ID" value="NZ_JBHSDK010000007.1"/>
</dbReference>